<reference evidence="2 4" key="1">
    <citation type="journal article" date="2008" name="Science">
        <title>The Physcomitrella genome reveals evolutionary insights into the conquest of land by plants.</title>
        <authorList>
            <person name="Rensing S."/>
            <person name="Lang D."/>
            <person name="Zimmer A."/>
            <person name="Terry A."/>
            <person name="Salamov A."/>
            <person name="Shapiro H."/>
            <person name="Nishiyama T."/>
            <person name="Perroud P.-F."/>
            <person name="Lindquist E."/>
            <person name="Kamisugi Y."/>
            <person name="Tanahashi T."/>
            <person name="Sakakibara K."/>
            <person name="Fujita T."/>
            <person name="Oishi K."/>
            <person name="Shin-I T."/>
            <person name="Kuroki Y."/>
            <person name="Toyoda A."/>
            <person name="Suzuki Y."/>
            <person name="Hashimoto A."/>
            <person name="Yamaguchi K."/>
            <person name="Sugano A."/>
            <person name="Kohara Y."/>
            <person name="Fujiyama A."/>
            <person name="Anterola A."/>
            <person name="Aoki S."/>
            <person name="Ashton N."/>
            <person name="Barbazuk W.B."/>
            <person name="Barker E."/>
            <person name="Bennetzen J."/>
            <person name="Bezanilla M."/>
            <person name="Blankenship R."/>
            <person name="Cho S.H."/>
            <person name="Dutcher S."/>
            <person name="Estelle M."/>
            <person name="Fawcett J.A."/>
            <person name="Gundlach H."/>
            <person name="Hanada K."/>
            <person name="Heyl A."/>
            <person name="Hicks K.A."/>
            <person name="Hugh J."/>
            <person name="Lohr M."/>
            <person name="Mayer K."/>
            <person name="Melkozernov A."/>
            <person name="Murata T."/>
            <person name="Nelson D."/>
            <person name="Pils B."/>
            <person name="Prigge M."/>
            <person name="Reiss B."/>
            <person name="Renner T."/>
            <person name="Rombauts S."/>
            <person name="Rushton P."/>
            <person name="Sanderfoot A."/>
            <person name="Schween G."/>
            <person name="Shiu S.-H."/>
            <person name="Stueber K."/>
            <person name="Theodoulou F.L."/>
            <person name="Tu H."/>
            <person name="Van de Peer Y."/>
            <person name="Verrier P.J."/>
            <person name="Waters E."/>
            <person name="Wood A."/>
            <person name="Yang L."/>
            <person name="Cove D."/>
            <person name="Cuming A."/>
            <person name="Hasebe M."/>
            <person name="Lucas S."/>
            <person name="Mishler D.B."/>
            <person name="Reski R."/>
            <person name="Grigoriev I."/>
            <person name="Quatrano R.S."/>
            <person name="Boore J.L."/>
        </authorList>
    </citation>
    <scope>NUCLEOTIDE SEQUENCE [LARGE SCALE GENOMIC DNA]</scope>
    <source>
        <strain evidence="3 4">cv. Gransden 2004</strain>
    </source>
</reference>
<evidence type="ECO:0000313" key="2">
    <source>
        <dbReference type="EMBL" id="PNR32954.1"/>
    </source>
</evidence>
<organism evidence="2">
    <name type="scientific">Physcomitrium patens</name>
    <name type="common">Spreading-leaved earth moss</name>
    <name type="synonym">Physcomitrella patens</name>
    <dbReference type="NCBI Taxonomy" id="3218"/>
    <lineage>
        <taxon>Eukaryota</taxon>
        <taxon>Viridiplantae</taxon>
        <taxon>Streptophyta</taxon>
        <taxon>Embryophyta</taxon>
        <taxon>Bryophyta</taxon>
        <taxon>Bryophytina</taxon>
        <taxon>Bryopsida</taxon>
        <taxon>Funariidae</taxon>
        <taxon>Funariales</taxon>
        <taxon>Funariaceae</taxon>
        <taxon>Physcomitrium</taxon>
    </lineage>
</organism>
<dbReference type="Proteomes" id="UP000006727">
    <property type="component" value="Chromosome 20"/>
</dbReference>
<feature type="chain" id="PRO_5036318906" description="Secreted protein" evidence="1">
    <location>
        <begin position="18"/>
        <end position="74"/>
    </location>
</feature>
<reference evidence="3" key="3">
    <citation type="submission" date="2020-12" db="UniProtKB">
        <authorList>
            <consortium name="EnsemblPlants"/>
        </authorList>
    </citation>
    <scope>IDENTIFICATION</scope>
</reference>
<evidence type="ECO:0000313" key="4">
    <source>
        <dbReference type="Proteomes" id="UP000006727"/>
    </source>
</evidence>
<protein>
    <recommendedName>
        <fullName evidence="5">Secreted protein</fullName>
    </recommendedName>
</protein>
<dbReference type="Gramene" id="Pp3c20_8420V3.1">
    <property type="protein sequence ID" value="PAC:32947286.CDS.1"/>
    <property type="gene ID" value="Pp3c20_8420"/>
</dbReference>
<evidence type="ECO:0000256" key="1">
    <source>
        <dbReference type="SAM" id="SignalP"/>
    </source>
</evidence>
<dbReference type="EnsemblPlants" id="Pp3c20_8420V3.2">
    <property type="protein sequence ID" value="PAC:32947287.CDS.1"/>
    <property type="gene ID" value="Pp3c20_8420"/>
</dbReference>
<dbReference type="InParanoid" id="A0A2K1IUK3"/>
<gene>
    <name evidence="2" type="ORF">PHYPA_024897</name>
</gene>
<dbReference type="EnsemblPlants" id="Pp3c20_8420V3.1">
    <property type="protein sequence ID" value="PAC:32947286.CDS.1"/>
    <property type="gene ID" value="Pp3c20_8420"/>
</dbReference>
<evidence type="ECO:0008006" key="5">
    <source>
        <dbReference type="Google" id="ProtNLM"/>
    </source>
</evidence>
<evidence type="ECO:0000313" key="3">
    <source>
        <dbReference type="EnsemblPlants" id="PAC:32947286.CDS.1"/>
    </source>
</evidence>
<sequence>MRLVTTLFNLMCHICTGISTTKGHCTTNICSSNIFCSGYSADSTKKLEALFLVEMFLLKSLVWPLLIGTDSLRV</sequence>
<dbReference type="AlphaFoldDB" id="A0A2K1IUK3"/>
<dbReference type="Gramene" id="Pp3c20_8420V3.2">
    <property type="protein sequence ID" value="PAC:32947287.CDS.1"/>
    <property type="gene ID" value="Pp3c20_8420"/>
</dbReference>
<keyword evidence="4" id="KW-1185">Reference proteome</keyword>
<dbReference type="EMBL" id="ABEU02000020">
    <property type="protein sequence ID" value="PNR32954.1"/>
    <property type="molecule type" value="Genomic_DNA"/>
</dbReference>
<keyword evidence="1" id="KW-0732">Signal</keyword>
<accession>A0A2K1IUK3</accession>
<proteinExistence type="predicted"/>
<feature type="signal peptide" evidence="1">
    <location>
        <begin position="1"/>
        <end position="17"/>
    </location>
</feature>
<reference evidence="2 4" key="2">
    <citation type="journal article" date="2018" name="Plant J.">
        <title>The Physcomitrella patens chromosome-scale assembly reveals moss genome structure and evolution.</title>
        <authorList>
            <person name="Lang D."/>
            <person name="Ullrich K.K."/>
            <person name="Murat F."/>
            <person name="Fuchs J."/>
            <person name="Jenkins J."/>
            <person name="Haas F.B."/>
            <person name="Piednoel M."/>
            <person name="Gundlach H."/>
            <person name="Van Bel M."/>
            <person name="Meyberg R."/>
            <person name="Vives C."/>
            <person name="Morata J."/>
            <person name="Symeonidi A."/>
            <person name="Hiss M."/>
            <person name="Muchero W."/>
            <person name="Kamisugi Y."/>
            <person name="Saleh O."/>
            <person name="Blanc G."/>
            <person name="Decker E.L."/>
            <person name="van Gessel N."/>
            <person name="Grimwood J."/>
            <person name="Hayes R.D."/>
            <person name="Graham S.W."/>
            <person name="Gunter L.E."/>
            <person name="McDaniel S.F."/>
            <person name="Hoernstein S.N.W."/>
            <person name="Larsson A."/>
            <person name="Li F.W."/>
            <person name="Perroud P.F."/>
            <person name="Phillips J."/>
            <person name="Ranjan P."/>
            <person name="Rokshar D.S."/>
            <person name="Rothfels C.J."/>
            <person name="Schneider L."/>
            <person name="Shu S."/>
            <person name="Stevenson D.W."/>
            <person name="Thummler F."/>
            <person name="Tillich M."/>
            <person name="Villarreal Aguilar J.C."/>
            <person name="Widiez T."/>
            <person name="Wong G.K."/>
            <person name="Wymore A."/>
            <person name="Zhang Y."/>
            <person name="Zimmer A.D."/>
            <person name="Quatrano R.S."/>
            <person name="Mayer K.F.X."/>
            <person name="Goodstein D."/>
            <person name="Casacuberta J.M."/>
            <person name="Vandepoele K."/>
            <person name="Reski R."/>
            <person name="Cuming A.C."/>
            <person name="Tuskan G.A."/>
            <person name="Maumus F."/>
            <person name="Salse J."/>
            <person name="Schmutz J."/>
            <person name="Rensing S.A."/>
        </authorList>
    </citation>
    <scope>NUCLEOTIDE SEQUENCE [LARGE SCALE GENOMIC DNA]</scope>
    <source>
        <strain evidence="3 4">cv. Gransden 2004</strain>
    </source>
</reference>
<name>A0A2K1IUK3_PHYPA</name>